<comment type="caution">
    <text evidence="5">The sequence shown here is derived from an EMBL/GenBank/DDBJ whole genome shotgun (WGS) entry which is preliminary data.</text>
</comment>
<feature type="transmembrane region" description="Helical" evidence="2">
    <location>
        <begin position="71"/>
        <end position="93"/>
    </location>
</feature>
<evidence type="ECO:0000256" key="2">
    <source>
        <dbReference type="SAM" id="Phobius"/>
    </source>
</evidence>
<accession>A0AAD7N903</accession>
<keyword evidence="2" id="KW-0812">Transmembrane</keyword>
<feature type="transmembrane region" description="Helical" evidence="2">
    <location>
        <begin position="189"/>
        <end position="213"/>
    </location>
</feature>
<evidence type="ECO:0000256" key="3">
    <source>
        <dbReference type="SAM" id="SignalP"/>
    </source>
</evidence>
<evidence type="ECO:0000313" key="5">
    <source>
        <dbReference type="EMBL" id="KAJ7749688.1"/>
    </source>
</evidence>
<proteinExistence type="predicted"/>
<keyword evidence="2" id="KW-1133">Transmembrane helix</keyword>
<feature type="transmembrane region" description="Helical" evidence="2">
    <location>
        <begin position="308"/>
        <end position="332"/>
    </location>
</feature>
<feature type="chain" id="PRO_5042442012" evidence="3">
    <location>
        <begin position="22"/>
        <end position="401"/>
    </location>
</feature>
<feature type="transmembrane region" description="Helical" evidence="2">
    <location>
        <begin position="275"/>
        <end position="296"/>
    </location>
</feature>
<keyword evidence="2" id="KW-0472">Membrane</keyword>
<dbReference type="EMBL" id="JARKIB010000212">
    <property type="protein sequence ID" value="KAJ7723231.1"/>
    <property type="molecule type" value="Genomic_DNA"/>
</dbReference>
<keyword evidence="3" id="KW-0732">Signal</keyword>
<feature type="region of interest" description="Disordered" evidence="1">
    <location>
        <begin position="223"/>
        <end position="267"/>
    </location>
</feature>
<sequence length="401" mass="44704">MFRPSLFLLATLSSLAGVSHAKTDWTMVTPFPDVNLAIMIFTVLAIVVTIVQCLHCISAASEVVVGRGKHLFVVLLPGLVSLLALYILRAYFLTHYHPTTHLSRAVYAMLYFTEQFATVTIAASTMALLHYTERDWYETTIGLQIRKGLRTLLIATWLALVIAQTVMYRPPSDVDHNALLTIALYQDRLTHAIIGIYNFFSLDIAISSLLLWIHVREREYKDPESGPEERFSEFPEPEFEPENSVSEFVDPESGSDHHTGESPAREHERETRHKFLLFAAVLLAIRALALLVVHIISIASIPAHLVTAIWNVILFGWLVLDPTLCYAAVYALLRASRVPAPLQFRWIVVACAAVAAAAAVAAVALVGACLKGMAEGERDTYVVKDKTTGNKHKIVVQKRWY</sequence>
<evidence type="ECO:0000313" key="4">
    <source>
        <dbReference type="EMBL" id="KAJ7723231.1"/>
    </source>
</evidence>
<feature type="transmembrane region" description="Helical" evidence="2">
    <location>
        <begin position="149"/>
        <end position="169"/>
    </location>
</feature>
<feature type="compositionally biased region" description="Basic and acidic residues" evidence="1">
    <location>
        <begin position="254"/>
        <end position="267"/>
    </location>
</feature>
<feature type="transmembrane region" description="Helical" evidence="2">
    <location>
        <begin position="105"/>
        <end position="129"/>
    </location>
</feature>
<feature type="compositionally biased region" description="Basic and acidic residues" evidence="1">
    <location>
        <begin position="223"/>
        <end position="233"/>
    </location>
</feature>
<dbReference type="Proteomes" id="UP001215598">
    <property type="component" value="Unassembled WGS sequence"/>
</dbReference>
<protein>
    <submittedName>
        <fullName evidence="5">Uncharacterized protein</fullName>
    </submittedName>
</protein>
<organism evidence="5 6">
    <name type="scientific">Mycena metata</name>
    <dbReference type="NCBI Taxonomy" id="1033252"/>
    <lineage>
        <taxon>Eukaryota</taxon>
        <taxon>Fungi</taxon>
        <taxon>Dikarya</taxon>
        <taxon>Basidiomycota</taxon>
        <taxon>Agaricomycotina</taxon>
        <taxon>Agaricomycetes</taxon>
        <taxon>Agaricomycetidae</taxon>
        <taxon>Agaricales</taxon>
        <taxon>Marasmiineae</taxon>
        <taxon>Mycenaceae</taxon>
        <taxon>Mycena</taxon>
    </lineage>
</organism>
<evidence type="ECO:0000313" key="6">
    <source>
        <dbReference type="Proteomes" id="UP001215598"/>
    </source>
</evidence>
<keyword evidence="6" id="KW-1185">Reference proteome</keyword>
<feature type="transmembrane region" description="Helical" evidence="2">
    <location>
        <begin position="37"/>
        <end position="59"/>
    </location>
</feature>
<dbReference type="EMBL" id="JARKIB010000068">
    <property type="protein sequence ID" value="KAJ7749688.1"/>
    <property type="molecule type" value="Genomic_DNA"/>
</dbReference>
<feature type="signal peptide" evidence="3">
    <location>
        <begin position="1"/>
        <end position="21"/>
    </location>
</feature>
<evidence type="ECO:0000256" key="1">
    <source>
        <dbReference type="SAM" id="MobiDB-lite"/>
    </source>
</evidence>
<name>A0AAD7N903_9AGAR</name>
<reference evidence="5" key="1">
    <citation type="submission" date="2023-03" db="EMBL/GenBank/DDBJ databases">
        <title>Massive genome expansion in bonnet fungi (Mycena s.s.) driven by repeated elements and novel gene families across ecological guilds.</title>
        <authorList>
            <consortium name="Lawrence Berkeley National Laboratory"/>
            <person name="Harder C.B."/>
            <person name="Miyauchi S."/>
            <person name="Viragh M."/>
            <person name="Kuo A."/>
            <person name="Thoen E."/>
            <person name="Andreopoulos B."/>
            <person name="Lu D."/>
            <person name="Skrede I."/>
            <person name="Drula E."/>
            <person name="Henrissat B."/>
            <person name="Morin E."/>
            <person name="Kohler A."/>
            <person name="Barry K."/>
            <person name="LaButti K."/>
            <person name="Morin E."/>
            <person name="Salamov A."/>
            <person name="Lipzen A."/>
            <person name="Mereny Z."/>
            <person name="Hegedus B."/>
            <person name="Baldrian P."/>
            <person name="Stursova M."/>
            <person name="Weitz H."/>
            <person name="Taylor A."/>
            <person name="Grigoriev I.V."/>
            <person name="Nagy L.G."/>
            <person name="Martin F."/>
            <person name="Kauserud H."/>
        </authorList>
    </citation>
    <scope>NUCLEOTIDE SEQUENCE</scope>
    <source>
        <strain evidence="5">CBHHK182m</strain>
    </source>
</reference>
<feature type="transmembrane region" description="Helical" evidence="2">
    <location>
        <begin position="344"/>
        <end position="368"/>
    </location>
</feature>
<gene>
    <name evidence="4" type="ORF">B0H16DRAFT_1598936</name>
    <name evidence="5" type="ORF">B0H16DRAFT_1888085</name>
</gene>
<dbReference type="AlphaFoldDB" id="A0AAD7N903"/>